<sequence length="148" mass="15969">MSGVQRDGGAAEDQLAAQRERDARELLLAAGADRLERRPWRPEPVPPSAVDLVQFFLWQSASAEDVEDGEKVERALAALRLLRAARAEIDQLETGLLFAARGQGLTWAQMAGALGLNSPQACQQRLDRLLSRGDRPAGEQSGVGGVAR</sequence>
<organism evidence="1 2">
    <name type="scientific">Kribbella voronezhensis</name>
    <dbReference type="NCBI Taxonomy" id="2512212"/>
    <lineage>
        <taxon>Bacteria</taxon>
        <taxon>Bacillati</taxon>
        <taxon>Actinomycetota</taxon>
        <taxon>Actinomycetes</taxon>
        <taxon>Propionibacteriales</taxon>
        <taxon>Kribbellaceae</taxon>
        <taxon>Kribbella</taxon>
    </lineage>
</organism>
<dbReference type="RefSeq" id="WP_133979925.1">
    <property type="nucleotide sequence ID" value="NZ_SOCE01000001.1"/>
</dbReference>
<dbReference type="AlphaFoldDB" id="A0A4R7TEV4"/>
<gene>
    <name evidence="1" type="ORF">EV138_3508</name>
</gene>
<accession>A0A4R7TEV4</accession>
<keyword evidence="2" id="KW-1185">Reference proteome</keyword>
<protein>
    <recommendedName>
        <fullName evidence="3">DNA-binding protein</fullName>
    </recommendedName>
</protein>
<reference evidence="1 2" key="1">
    <citation type="submission" date="2019-03" db="EMBL/GenBank/DDBJ databases">
        <title>Genomic Encyclopedia of Type Strains, Phase III (KMG-III): the genomes of soil and plant-associated and newly described type strains.</title>
        <authorList>
            <person name="Whitman W."/>
        </authorList>
    </citation>
    <scope>NUCLEOTIDE SEQUENCE [LARGE SCALE GENOMIC DNA]</scope>
    <source>
        <strain evidence="1 2">VKM Ac-2575</strain>
    </source>
</reference>
<evidence type="ECO:0000313" key="2">
    <source>
        <dbReference type="Proteomes" id="UP000295151"/>
    </source>
</evidence>
<dbReference type="Proteomes" id="UP000295151">
    <property type="component" value="Unassembled WGS sequence"/>
</dbReference>
<name>A0A4R7TEV4_9ACTN</name>
<evidence type="ECO:0008006" key="3">
    <source>
        <dbReference type="Google" id="ProtNLM"/>
    </source>
</evidence>
<comment type="caution">
    <text evidence="1">The sequence shown here is derived from an EMBL/GenBank/DDBJ whole genome shotgun (WGS) entry which is preliminary data.</text>
</comment>
<evidence type="ECO:0000313" key="1">
    <source>
        <dbReference type="EMBL" id="TDU89927.1"/>
    </source>
</evidence>
<dbReference type="EMBL" id="SOCE01000001">
    <property type="protein sequence ID" value="TDU89927.1"/>
    <property type="molecule type" value="Genomic_DNA"/>
</dbReference>
<proteinExistence type="predicted"/>
<dbReference type="OrthoDB" id="4484078at2"/>